<dbReference type="GO" id="GO:0000455">
    <property type="term" value="P:enzyme-directed rRNA pseudouridine synthesis"/>
    <property type="evidence" value="ECO:0007669"/>
    <property type="project" value="TreeGrafter"/>
</dbReference>
<feature type="region of interest" description="Disordered" evidence="1">
    <location>
        <begin position="1"/>
        <end position="23"/>
    </location>
</feature>
<feature type="region of interest" description="Disordered" evidence="1">
    <location>
        <begin position="249"/>
        <end position="379"/>
    </location>
</feature>
<dbReference type="Proteomes" id="UP001202479">
    <property type="component" value="Unassembled WGS sequence"/>
</dbReference>
<dbReference type="GO" id="GO:0016814">
    <property type="term" value="F:hydrolase activity, acting on carbon-nitrogen (but not peptide) bonds, in cyclic amidines"/>
    <property type="evidence" value="ECO:0007669"/>
    <property type="project" value="UniProtKB-ARBA"/>
</dbReference>
<evidence type="ECO:0000313" key="3">
    <source>
        <dbReference type="EMBL" id="KAI3402621.2"/>
    </source>
</evidence>
<dbReference type="SUPFAM" id="SSF53927">
    <property type="entry name" value="Cytidine deaminase-like"/>
    <property type="match status" value="1"/>
</dbReference>
<feature type="compositionally biased region" description="Basic and acidic residues" evidence="1">
    <location>
        <begin position="254"/>
        <end position="364"/>
    </location>
</feature>
<sequence>MKRSVHSSAVQANTTHSGASFRERTPQAYARAMAEGLVTVNNIPAFPKTVLKDGDLIQHSTIRTEPPVSADPIGIVYEDNDWLVIDKPSGIPAHPAGRYTYNTVTNILFHEMGRVAHPCNRLDRLTSGLMFLAKTRDGAERLTSQIRDRTVRKKYLARVKGLFPGRLTVNAPLYTLSPKHTLNVVDHVRGKPAETSFQRLMVHLQYVGHPIANDPIYSTPAALAGVESIKKALAGAKCDPGAKNCANVTLTGDCARDGEDGARDGEDGARDGEGGARDGEDGARDGEDGARDGEGGARDGEDGARDGEDGARDGEGGARDGEDGARDGEDGARDGEGGARDGEDGARDGEDGARDGGDGARDGGDGALALPSAPDDGDGGWELVISYLDSIGKTRPASSWFFPDAPGEMLIPSSSPDDPEYSDPGVNDLSLWLHAYSYSADDGSWSFSTRFPAWATEPAKKYMRMAIEEAKKCSETKTMFNVGCVLVNSGDVIAKGYSRELPGNTHAEQCAIQKYFTAASGSNNSKEMPPYTEIYTTMEPCSKRLSGNLPCVDRILALPITSCFVGVSEPETFIENNVSLQKLTENDVFYVHVPGLEKECLSEATRGHPQPPVISSEPVDLDLEKSNKNNN</sequence>
<dbReference type="InterPro" id="IPR006145">
    <property type="entry name" value="PsdUridine_synth_RsuA/RluA"/>
</dbReference>
<protein>
    <submittedName>
        <fullName evidence="3">RIB2</fullName>
    </submittedName>
</protein>
<proteinExistence type="predicted"/>
<dbReference type="Pfam" id="PF18785">
    <property type="entry name" value="Inv-AAD"/>
    <property type="match status" value="1"/>
</dbReference>
<evidence type="ECO:0000313" key="4">
    <source>
        <dbReference type="Proteomes" id="UP001202479"/>
    </source>
</evidence>
<feature type="compositionally biased region" description="Basic and acidic residues" evidence="1">
    <location>
        <begin position="622"/>
        <end position="631"/>
    </location>
</feature>
<dbReference type="FunFam" id="3.40.140.10:FF:000061">
    <property type="entry name" value="DRAP deaminase"/>
    <property type="match status" value="1"/>
</dbReference>
<dbReference type="Gene3D" id="3.30.2350.10">
    <property type="entry name" value="Pseudouridine synthase"/>
    <property type="match status" value="1"/>
</dbReference>
<dbReference type="GeneID" id="73382117"/>
<dbReference type="PANTHER" id="PTHR21600">
    <property type="entry name" value="MITOCHONDRIAL RNA PSEUDOURIDINE SYNTHASE"/>
    <property type="match status" value="1"/>
</dbReference>
<reference evidence="3" key="1">
    <citation type="journal article" date="2022" name="DNA Res.">
        <title>Genome analysis of five recently described species of the CUG-Ser clade uncovers Candida theae as a new hybrid lineage with pathogenic potential in the Candida parapsilosis species complex.</title>
        <authorList>
            <person name="Mixao V."/>
            <person name="Del Olmo V."/>
            <person name="Hegedusova E."/>
            <person name="Saus E."/>
            <person name="Pryszcz L."/>
            <person name="Cillingova A."/>
            <person name="Nosek J."/>
            <person name="Gabaldon T."/>
        </authorList>
    </citation>
    <scope>NUCLEOTIDE SEQUENCE</scope>
    <source>
        <strain evidence="3">CBS 10844</strain>
    </source>
</reference>
<dbReference type="GO" id="GO:0003723">
    <property type="term" value="F:RNA binding"/>
    <property type="evidence" value="ECO:0007669"/>
    <property type="project" value="InterPro"/>
</dbReference>
<feature type="region of interest" description="Disordered" evidence="1">
    <location>
        <begin position="602"/>
        <end position="631"/>
    </location>
</feature>
<feature type="domain" description="CMP/dCMP-type deaminase" evidence="2">
    <location>
        <begin position="457"/>
        <end position="576"/>
    </location>
</feature>
<accession>A0AAI9STM2</accession>
<dbReference type="PROSITE" id="PS51747">
    <property type="entry name" value="CYT_DCMP_DEAMINASES_2"/>
    <property type="match status" value="1"/>
</dbReference>
<dbReference type="GO" id="GO:0019239">
    <property type="term" value="F:deaminase activity"/>
    <property type="evidence" value="ECO:0007669"/>
    <property type="project" value="UniProtKB-ARBA"/>
</dbReference>
<dbReference type="RefSeq" id="XP_049178368.1">
    <property type="nucleotide sequence ID" value="XM_049325948.1"/>
</dbReference>
<name>A0AAI9STM2_9ASCO</name>
<dbReference type="CDD" id="cd02557">
    <property type="entry name" value="PseudoU_synth_ScRIB2"/>
    <property type="match status" value="1"/>
</dbReference>
<feature type="compositionally biased region" description="Polar residues" evidence="1">
    <location>
        <begin position="1"/>
        <end position="18"/>
    </location>
</feature>
<dbReference type="SUPFAM" id="SSF55120">
    <property type="entry name" value="Pseudouridine synthase"/>
    <property type="match status" value="1"/>
</dbReference>
<dbReference type="InterPro" id="IPR050188">
    <property type="entry name" value="RluA_PseudoU_synthase"/>
</dbReference>
<comment type="caution">
    <text evidence="3">The sequence shown here is derived from an EMBL/GenBank/DDBJ whole genome shotgun (WGS) entry which is preliminary data.</text>
</comment>
<gene>
    <name evidence="3" type="ORF">KGF56_004502</name>
</gene>
<dbReference type="InterPro" id="IPR006224">
    <property type="entry name" value="PsdUridine_synth_RluA-like_CS"/>
</dbReference>
<keyword evidence="4" id="KW-1185">Reference proteome</keyword>
<dbReference type="Pfam" id="PF00849">
    <property type="entry name" value="PseudoU_synth_2"/>
    <property type="match status" value="1"/>
</dbReference>
<dbReference type="PANTHER" id="PTHR21600:SF40">
    <property type="entry name" value="PSEUDOURIDYLATE SYNTHASE RPUSD2"/>
    <property type="match status" value="1"/>
</dbReference>
<dbReference type="Gene3D" id="3.40.140.10">
    <property type="entry name" value="Cytidine Deaminase, domain 2"/>
    <property type="match status" value="1"/>
</dbReference>
<dbReference type="GO" id="GO:0009982">
    <property type="term" value="F:pseudouridine synthase activity"/>
    <property type="evidence" value="ECO:0007669"/>
    <property type="project" value="InterPro"/>
</dbReference>
<dbReference type="InterPro" id="IPR020103">
    <property type="entry name" value="PsdUridine_synth_cat_dom_sf"/>
</dbReference>
<dbReference type="AlphaFoldDB" id="A0AAI9STM2"/>
<evidence type="ECO:0000256" key="1">
    <source>
        <dbReference type="SAM" id="MobiDB-lite"/>
    </source>
</evidence>
<dbReference type="InterPro" id="IPR002125">
    <property type="entry name" value="CMP_dCMP_dom"/>
</dbReference>
<evidence type="ECO:0000259" key="2">
    <source>
        <dbReference type="PROSITE" id="PS51747"/>
    </source>
</evidence>
<organism evidence="3 4">
    <name type="scientific">Candida oxycetoniae</name>
    <dbReference type="NCBI Taxonomy" id="497107"/>
    <lineage>
        <taxon>Eukaryota</taxon>
        <taxon>Fungi</taxon>
        <taxon>Dikarya</taxon>
        <taxon>Ascomycota</taxon>
        <taxon>Saccharomycotina</taxon>
        <taxon>Pichiomycetes</taxon>
        <taxon>Debaryomycetaceae</taxon>
        <taxon>Candida/Lodderomyces clade</taxon>
        <taxon>Candida</taxon>
    </lineage>
</organism>
<dbReference type="EMBL" id="JAHUZD010000142">
    <property type="protein sequence ID" value="KAI3402621.2"/>
    <property type="molecule type" value="Genomic_DNA"/>
</dbReference>
<dbReference type="PROSITE" id="PS01129">
    <property type="entry name" value="PSI_RLU"/>
    <property type="match status" value="1"/>
</dbReference>
<dbReference type="InterPro" id="IPR016193">
    <property type="entry name" value="Cytidine_deaminase-like"/>
</dbReference>